<dbReference type="PROSITE" id="PS51748">
    <property type="entry name" value="HEXOKINASE_2"/>
    <property type="match status" value="1"/>
</dbReference>
<dbReference type="GO" id="GO:0001678">
    <property type="term" value="P:intracellular glucose homeostasis"/>
    <property type="evidence" value="ECO:0007669"/>
    <property type="project" value="InterPro"/>
</dbReference>
<dbReference type="SUPFAM" id="SSF51735">
    <property type="entry name" value="NAD(P)-binding Rossmann-fold domains"/>
    <property type="match status" value="1"/>
</dbReference>
<evidence type="ECO:0000256" key="10">
    <source>
        <dbReference type="ARBA" id="ARBA00023002"/>
    </source>
</evidence>
<evidence type="ECO:0000259" key="15">
    <source>
        <dbReference type="Pfam" id="PF00479"/>
    </source>
</evidence>
<accession>A0A5A8D3L1</accession>
<keyword evidence="20" id="KW-1185">Reference proteome</keyword>
<evidence type="ECO:0000313" key="18">
    <source>
        <dbReference type="EMBL" id="KAA0148988.1"/>
    </source>
</evidence>
<evidence type="ECO:0000259" key="16">
    <source>
        <dbReference type="Pfam" id="PF02781"/>
    </source>
</evidence>
<keyword evidence="9 12" id="KW-0521">NADP</keyword>
<evidence type="ECO:0000256" key="8">
    <source>
        <dbReference type="ARBA" id="ARBA00022840"/>
    </source>
</evidence>
<evidence type="ECO:0000256" key="3">
    <source>
        <dbReference type="ARBA" id="ARBA00009975"/>
    </source>
</evidence>
<comment type="function">
    <text evidence="12">Catalyzes the rate-limiting step of the oxidative pentose-phosphate pathway, which represents a route for the dissimilation of carbohydrates besides glycolysis.</text>
</comment>
<dbReference type="InterPro" id="IPR022674">
    <property type="entry name" value="G6P_DH_NAD-bd"/>
</dbReference>
<reference evidence="20 21" key="1">
    <citation type="submission" date="2019-07" db="EMBL/GenBank/DDBJ databases">
        <title>Genomes of Cafeteria roenbergensis.</title>
        <authorList>
            <person name="Fischer M.G."/>
            <person name="Hackl T."/>
            <person name="Roman M."/>
        </authorList>
    </citation>
    <scope>NUCLEOTIDE SEQUENCE [LARGE SCALE GENOMIC DNA]</scope>
    <source>
        <strain evidence="18 20">BVI</strain>
        <strain evidence="19 21">Cflag</strain>
    </source>
</reference>
<dbReference type="GO" id="GO:0050661">
    <property type="term" value="F:NADP binding"/>
    <property type="evidence" value="ECO:0007669"/>
    <property type="project" value="InterPro"/>
</dbReference>
<dbReference type="GO" id="GO:0004345">
    <property type="term" value="F:glucose-6-phosphate dehydrogenase activity"/>
    <property type="evidence" value="ECO:0007669"/>
    <property type="project" value="UniProtKB-EC"/>
</dbReference>
<dbReference type="AlphaFoldDB" id="A0A5A8D3L1"/>
<dbReference type="Gene3D" id="3.40.50.720">
    <property type="entry name" value="NAD(P)-binding Rossmann-like Domain"/>
    <property type="match status" value="1"/>
</dbReference>
<feature type="region of interest" description="Disordered" evidence="13">
    <location>
        <begin position="1"/>
        <end position="35"/>
    </location>
</feature>
<evidence type="ECO:0000256" key="9">
    <source>
        <dbReference type="ARBA" id="ARBA00022857"/>
    </source>
</evidence>
<dbReference type="PRINTS" id="PR00079">
    <property type="entry name" value="G6PDHDRGNASE"/>
</dbReference>
<evidence type="ECO:0000256" key="6">
    <source>
        <dbReference type="ARBA" id="ARBA00022741"/>
    </source>
</evidence>
<dbReference type="Gene3D" id="3.30.360.10">
    <property type="entry name" value="Dihydrodipicolinate Reductase, domain 2"/>
    <property type="match status" value="2"/>
</dbReference>
<dbReference type="InterPro" id="IPR019796">
    <property type="entry name" value="G6P_DH_AS"/>
</dbReference>
<evidence type="ECO:0000256" key="2">
    <source>
        <dbReference type="ARBA" id="ARBA00009225"/>
    </source>
</evidence>
<name>A0A5A8D3L1_CAFRO</name>
<dbReference type="EMBL" id="VLTN01000047">
    <property type="protein sequence ID" value="KAA0148988.1"/>
    <property type="molecule type" value="Genomic_DNA"/>
</dbReference>
<evidence type="ECO:0000256" key="1">
    <source>
        <dbReference type="ARBA" id="ARBA00004937"/>
    </source>
</evidence>
<dbReference type="InterPro" id="IPR043129">
    <property type="entry name" value="ATPase_NBD"/>
</dbReference>
<evidence type="ECO:0000256" key="7">
    <source>
        <dbReference type="ARBA" id="ARBA00022777"/>
    </source>
</evidence>
<dbReference type="Gene3D" id="3.40.367.20">
    <property type="match status" value="1"/>
</dbReference>
<dbReference type="PANTHER" id="PTHR23429">
    <property type="entry name" value="GLUCOSE-6-PHOSPHATE 1-DEHYDROGENASE G6PD"/>
    <property type="match status" value="1"/>
</dbReference>
<evidence type="ECO:0000313" key="20">
    <source>
        <dbReference type="Proteomes" id="UP000323011"/>
    </source>
</evidence>
<dbReference type="UniPathway" id="UPA00115">
    <property type="reaction ID" value="UER00408"/>
</dbReference>
<dbReference type="Pfam" id="PF03727">
    <property type="entry name" value="Hexokinase_2"/>
    <property type="match status" value="1"/>
</dbReference>
<feature type="domain" description="Hexokinase N-terminal" evidence="14">
    <location>
        <begin position="615"/>
        <end position="826"/>
    </location>
</feature>
<evidence type="ECO:0000313" key="19">
    <source>
        <dbReference type="EMBL" id="KAA0160072.1"/>
    </source>
</evidence>
<dbReference type="GO" id="GO:0006096">
    <property type="term" value="P:glycolytic process"/>
    <property type="evidence" value="ECO:0007669"/>
    <property type="project" value="UniProtKB-UniPathway"/>
</dbReference>
<evidence type="ECO:0000259" key="14">
    <source>
        <dbReference type="Pfam" id="PF00349"/>
    </source>
</evidence>
<dbReference type="InterPro" id="IPR001312">
    <property type="entry name" value="Hexokinase"/>
</dbReference>
<dbReference type="NCBIfam" id="TIGR00871">
    <property type="entry name" value="zwf"/>
    <property type="match status" value="1"/>
</dbReference>
<organism evidence="19 21">
    <name type="scientific">Cafeteria roenbergensis</name>
    <name type="common">Marine flagellate</name>
    <dbReference type="NCBI Taxonomy" id="33653"/>
    <lineage>
        <taxon>Eukaryota</taxon>
        <taxon>Sar</taxon>
        <taxon>Stramenopiles</taxon>
        <taxon>Bigyra</taxon>
        <taxon>Opalozoa</taxon>
        <taxon>Bicosoecida</taxon>
        <taxon>Cafeteriaceae</taxon>
        <taxon>Cafeteria</taxon>
    </lineage>
</organism>
<dbReference type="UniPathway" id="UPA00109">
    <property type="reaction ID" value="UER00180"/>
</dbReference>
<keyword evidence="7" id="KW-0418">Kinase</keyword>
<dbReference type="InterPro" id="IPR022672">
    <property type="entry name" value="Hexokinase_N"/>
</dbReference>
<dbReference type="GO" id="GO:0005536">
    <property type="term" value="F:D-glucose binding"/>
    <property type="evidence" value="ECO:0007669"/>
    <property type="project" value="InterPro"/>
</dbReference>
<feature type="domain" description="Glucose-6-phosphate dehydrogenase C-terminal" evidence="16">
    <location>
        <begin position="473"/>
        <end position="598"/>
    </location>
</feature>
<dbReference type="InterPro" id="IPR001282">
    <property type="entry name" value="G6P_DH"/>
</dbReference>
<evidence type="ECO:0000256" key="4">
    <source>
        <dbReference type="ARBA" id="ARBA00022526"/>
    </source>
</evidence>
<dbReference type="Gene3D" id="3.30.420.40">
    <property type="match status" value="1"/>
</dbReference>
<dbReference type="GO" id="GO:0009051">
    <property type="term" value="P:pentose-phosphate shunt, oxidative branch"/>
    <property type="evidence" value="ECO:0007669"/>
    <property type="project" value="TreeGrafter"/>
</dbReference>
<dbReference type="GO" id="GO:0004396">
    <property type="term" value="F:hexokinase activity"/>
    <property type="evidence" value="ECO:0007669"/>
    <property type="project" value="InterPro"/>
</dbReference>
<comment type="similarity">
    <text evidence="3 12">Belongs to the glucose-6-phosphate dehydrogenase family.</text>
</comment>
<dbReference type="InterPro" id="IPR036291">
    <property type="entry name" value="NAD(P)-bd_dom_sf"/>
</dbReference>
<keyword evidence="4 12" id="KW-0313">Glucose metabolism</keyword>
<gene>
    <name evidence="18" type="ORF">FNF29_06279</name>
    <name evidence="19" type="ORF">FNF31_04531</name>
</gene>
<evidence type="ECO:0000256" key="5">
    <source>
        <dbReference type="ARBA" id="ARBA00022679"/>
    </source>
</evidence>
<sequence>MTCRAHTPSLAGTQPPAPFPARPGPGSMAAGRNPFQGGDVMSSKDSFSIVVFGASGDLAKKKTYPAIFELFSQGLLPSRMRIMGYARSSKTDEDFRESLRVYIKSSDSARVEAFLAMCYYRNGSGYDDEEGFATAIAEMHELEQADGPVAANRVFYLALPPTVFSKAGAVIKAKGMSESGWNRVVVEKPFGKDSASSAKLSATLAKHFTEDQIYRIDHYLGKEMVQNLMVMRFGNAVFEPIWNRHYVKMVTITFKEPFGIASRAGYFDQYGIIRDIMQNHLTQVMSIVAMEPPVSLSAEDVRDEKVKVLRSVVPVREEDTVTGQYRGDSDHNAYLEEEGVPEGSTTPTFATTVVFIQNQRWNGVPFILKCGKGLNERKAEVRVQFRDAPHFLYAGGARGQVHAVKQTPLDQGTAARSRAPSGASAGGVAAAAAGSGAVAGAGACSVASTGGAHSVDDDGRGFDGGWHCAAASGPSNELVIRIQPEAAVYLKVMSKMPGLDNVISSSELNLSFDDRFPLRKSPEAYARLILDVMRGDQSQFVRSDELAAAWAIFTPLLHRLEGGPGYEALGPKAPVLYRFGSRGPVEADLLLNGYGFTYDRSYARSWRRQMEGPTMREFRSAFKLPTSELEALVSTFQREMIKGLAGGSQKSTIAQIYTHLDDSLTGRETGDFWGLDIGGTNLRLVRYRVEPGASPVRTPLRGPGCDEEWVFKAAIPPEIKKAPGAELFAWMAECCQTAGVKSADSIGFCFSFPYLQTALNRGFLLYWTKEFSNSGVGLDELPAGADEDAVAAREVSGSLENALSKLGIGASVSAIINDTVGTLMSGLSTDRDTKVGLILGTGTNACYVERKAAIPKLPAGVPAEGDAVVCMEWGAFGSSSDVSKVPTGAERLLPLTESDAAMLLETDKAGRQVFEKLISGKYLGAIARTALVQLFNAGEIFSECREAAEKSALIAPVGKAATASAAAAASADCPAPAECAKGDEEDSHGPLSTRMLFACVKDESSASMATRDVLRSLGIPSASEDDIYLVQEVCTTVAQRAARLVGMALAAVLRHTGHHDGVAGRPCKTPVVAIDGSLFSKNHDFWVSAGPEGFKSWVLEALYELGVRAELSPIENASFEGAAVVAAIAARRIAEGATKQSVAEAAAECVRQRSA</sequence>
<comment type="catalytic activity">
    <reaction evidence="12">
        <text>D-glucose 6-phosphate + NADP(+) = 6-phospho-D-glucono-1,5-lactone + NADPH + H(+)</text>
        <dbReference type="Rhea" id="RHEA:15841"/>
        <dbReference type="ChEBI" id="CHEBI:15378"/>
        <dbReference type="ChEBI" id="CHEBI:57783"/>
        <dbReference type="ChEBI" id="CHEBI:57955"/>
        <dbReference type="ChEBI" id="CHEBI:58349"/>
        <dbReference type="ChEBI" id="CHEBI:61548"/>
        <dbReference type="EC" id="1.1.1.49"/>
    </reaction>
</comment>
<dbReference type="Pfam" id="PF00349">
    <property type="entry name" value="Hexokinase_1"/>
    <property type="match status" value="1"/>
</dbReference>
<dbReference type="GO" id="GO:0005524">
    <property type="term" value="F:ATP binding"/>
    <property type="evidence" value="ECO:0007669"/>
    <property type="project" value="UniProtKB-KW"/>
</dbReference>
<comment type="pathway">
    <text evidence="1 12">Carbohydrate degradation; pentose phosphate pathway; D-ribulose 5-phosphate from D-glucose 6-phosphate (oxidative stage): step 1/3.</text>
</comment>
<dbReference type="GO" id="GO:0006006">
    <property type="term" value="P:glucose metabolic process"/>
    <property type="evidence" value="ECO:0007669"/>
    <property type="project" value="UniProtKB-KW"/>
</dbReference>
<dbReference type="PROSITE" id="PS00069">
    <property type="entry name" value="G6P_DEHYDROGENASE"/>
    <property type="match status" value="1"/>
</dbReference>
<keyword evidence="11 12" id="KW-0119">Carbohydrate metabolism</keyword>
<keyword evidence="5" id="KW-0808">Transferase</keyword>
<dbReference type="Proteomes" id="UP000325113">
    <property type="component" value="Unassembled WGS sequence"/>
</dbReference>
<evidence type="ECO:0000313" key="21">
    <source>
        <dbReference type="Proteomes" id="UP000325113"/>
    </source>
</evidence>
<dbReference type="EC" id="1.1.1.49" evidence="12"/>
<evidence type="ECO:0000259" key="17">
    <source>
        <dbReference type="Pfam" id="PF03727"/>
    </source>
</evidence>
<dbReference type="EMBL" id="VLTM01000048">
    <property type="protein sequence ID" value="KAA0160072.1"/>
    <property type="molecule type" value="Genomic_DNA"/>
</dbReference>
<protein>
    <recommendedName>
        <fullName evidence="12">Glucose-6-phosphate 1-dehydrogenase</fullName>
        <ecNumber evidence="12">1.1.1.49</ecNumber>
    </recommendedName>
</protein>
<keyword evidence="6" id="KW-0547">Nucleotide-binding</keyword>
<dbReference type="Proteomes" id="UP000323011">
    <property type="component" value="Unassembled WGS sequence"/>
</dbReference>
<dbReference type="InterPro" id="IPR022675">
    <property type="entry name" value="G6P_DH_C"/>
</dbReference>
<dbReference type="SUPFAM" id="SSF55347">
    <property type="entry name" value="Glyceraldehyde-3-phosphate dehydrogenase-like, C-terminal domain"/>
    <property type="match status" value="2"/>
</dbReference>
<dbReference type="SUPFAM" id="SSF53067">
    <property type="entry name" value="Actin-like ATPase domain"/>
    <property type="match status" value="2"/>
</dbReference>
<evidence type="ECO:0000256" key="11">
    <source>
        <dbReference type="ARBA" id="ARBA00023277"/>
    </source>
</evidence>
<dbReference type="Pfam" id="PF02781">
    <property type="entry name" value="G6PD_C"/>
    <property type="match status" value="2"/>
</dbReference>
<comment type="similarity">
    <text evidence="2">Belongs to the hexokinase family.</text>
</comment>
<proteinExistence type="inferred from homology"/>
<comment type="caution">
    <text evidence="19">The sequence shown here is derived from an EMBL/GenBank/DDBJ whole genome shotgun (WGS) entry which is preliminary data.</text>
</comment>
<evidence type="ECO:0000256" key="13">
    <source>
        <dbReference type="SAM" id="MobiDB-lite"/>
    </source>
</evidence>
<keyword evidence="8" id="KW-0067">ATP-binding</keyword>
<evidence type="ECO:0000256" key="12">
    <source>
        <dbReference type="RuleBase" id="RU362120"/>
    </source>
</evidence>
<dbReference type="PANTHER" id="PTHR23429:SF0">
    <property type="entry name" value="GLUCOSE-6-PHOSPHATE 1-DEHYDROGENASE"/>
    <property type="match status" value="1"/>
</dbReference>
<dbReference type="InterPro" id="IPR022673">
    <property type="entry name" value="Hexokinase_C"/>
</dbReference>
<feature type="domain" description="Hexokinase C-terminal" evidence="17">
    <location>
        <begin position="834"/>
        <end position="1128"/>
    </location>
</feature>
<dbReference type="Pfam" id="PF00479">
    <property type="entry name" value="G6PD_N"/>
    <property type="match status" value="1"/>
</dbReference>
<dbReference type="HAMAP" id="MF_00966">
    <property type="entry name" value="G6PD"/>
    <property type="match status" value="1"/>
</dbReference>
<feature type="domain" description="Glucose-6-phosphate dehydrogenase NAD-binding" evidence="15">
    <location>
        <begin position="50"/>
        <end position="227"/>
    </location>
</feature>
<keyword evidence="10 12" id="KW-0560">Oxidoreductase</keyword>
<feature type="domain" description="Glucose-6-phosphate dehydrogenase C-terminal" evidence="16">
    <location>
        <begin position="229"/>
        <end position="393"/>
    </location>
</feature>